<feature type="signal peptide" evidence="1">
    <location>
        <begin position="1"/>
        <end position="16"/>
    </location>
</feature>
<dbReference type="Pfam" id="PF03392">
    <property type="entry name" value="OS-D"/>
    <property type="match status" value="1"/>
</dbReference>
<organism evidence="2">
    <name type="scientific">Adelphocoris suturalis</name>
    <dbReference type="NCBI Taxonomy" id="323751"/>
    <lineage>
        <taxon>Eukaryota</taxon>
        <taxon>Metazoa</taxon>
        <taxon>Ecdysozoa</taxon>
        <taxon>Arthropoda</taxon>
        <taxon>Hexapoda</taxon>
        <taxon>Insecta</taxon>
        <taxon>Pterygota</taxon>
        <taxon>Neoptera</taxon>
        <taxon>Paraneoptera</taxon>
        <taxon>Hemiptera</taxon>
        <taxon>Heteroptera</taxon>
        <taxon>Panheteroptera</taxon>
        <taxon>Cimicomorpha</taxon>
        <taxon>Miridae</taxon>
        <taxon>Mirini</taxon>
        <taxon>Adelphocoris</taxon>
    </lineage>
</organism>
<proteinExistence type="evidence at transcript level"/>
<sequence>MLPFYVFSLCAVFVACQETYTSKYDNVNVEDALKNDRLYKAYFNCLADRGPCTREGNMLKEALPDGLRNNCSLCTDPQRRGTHQVIRFLFKYRPEDMKLLEEIYDPEGIYKTKYAEERKKLME</sequence>
<dbReference type="InterPro" id="IPR005055">
    <property type="entry name" value="A10/PebIII"/>
</dbReference>
<reference evidence="2" key="2">
    <citation type="journal article" date="2016" name="Comp. Biochem. Physiol. Part D Genomics Proteomics">
        <title>Odorant-binding and chemosensory proteins identified in the antennal transcriptome of Adelphocoris suturalis Jakovlev.</title>
        <authorList>
            <person name="Cui H.H."/>
            <person name="Gu S.H."/>
            <person name="Zhu X.Q."/>
            <person name="Wei Y."/>
            <person name="Liu H.W."/>
            <person name="Khalid H.D."/>
            <person name="Guo Y.Y."/>
            <person name="Zhang Y.J."/>
        </authorList>
    </citation>
    <scope>NUCLEOTIDE SEQUENCE</scope>
</reference>
<evidence type="ECO:0000256" key="1">
    <source>
        <dbReference type="SAM" id="SignalP"/>
    </source>
</evidence>
<dbReference type="PANTHER" id="PTHR11257:SF12">
    <property type="entry name" value="EJACULATORY BULB-SPECIFIC PROTEIN 3-RELATED"/>
    <property type="match status" value="1"/>
</dbReference>
<dbReference type="AlphaFoldDB" id="A0A166IGT5"/>
<feature type="chain" id="PRO_5007875219" evidence="1">
    <location>
        <begin position="17"/>
        <end position="123"/>
    </location>
</feature>
<dbReference type="Gene3D" id="1.10.2080.10">
    <property type="entry name" value="Insect odorant-binding protein A10/Ejaculatory bulb-specific protein 3"/>
    <property type="match status" value="1"/>
</dbReference>
<gene>
    <name evidence="2" type="primary">CSP1</name>
</gene>
<name>A0A166IGT5_9HEMI</name>
<evidence type="ECO:0000313" key="2">
    <source>
        <dbReference type="EMBL" id="ANA10243.1"/>
    </source>
</evidence>
<dbReference type="PANTHER" id="PTHR11257">
    <property type="entry name" value="CHEMOSENSORY PROTEIN-RELATED"/>
    <property type="match status" value="1"/>
</dbReference>
<dbReference type="InterPro" id="IPR036682">
    <property type="entry name" value="OS_D_A10/PebIII_sf"/>
</dbReference>
<dbReference type="EMBL" id="KT347582">
    <property type="protein sequence ID" value="ANA10243.1"/>
    <property type="molecule type" value="mRNA"/>
</dbReference>
<accession>A0A166IGT5</accession>
<reference evidence="2" key="1">
    <citation type="submission" date="2015-07" db="EMBL/GenBank/DDBJ databases">
        <authorList>
            <person name="Cajimat M.N.B."/>
            <person name="Milazzo M.L."/>
            <person name="Fulhorst C.F."/>
        </authorList>
    </citation>
    <scope>NUCLEOTIDE SEQUENCE</scope>
</reference>
<dbReference type="SUPFAM" id="SSF100910">
    <property type="entry name" value="Chemosensory protein Csp2"/>
    <property type="match status" value="1"/>
</dbReference>
<protein>
    <submittedName>
        <fullName evidence="2">Chemosensory protein 1</fullName>
    </submittedName>
</protein>
<keyword evidence="1" id="KW-0732">Signal</keyword>